<evidence type="ECO:0000256" key="6">
    <source>
        <dbReference type="ARBA" id="ARBA00023236"/>
    </source>
</evidence>
<dbReference type="EMBL" id="JASHID010000003">
    <property type="protein sequence ID" value="MDI9863562.1"/>
    <property type="molecule type" value="Genomic_DNA"/>
</dbReference>
<dbReference type="InterPro" id="IPR036286">
    <property type="entry name" value="LexA/Signal_pep-like_sf"/>
</dbReference>
<evidence type="ECO:0000256" key="1">
    <source>
        <dbReference type="ARBA" id="ARBA00007484"/>
    </source>
</evidence>
<evidence type="ECO:0000313" key="10">
    <source>
        <dbReference type="Proteomes" id="UP001236569"/>
    </source>
</evidence>
<reference evidence="9 10" key="1">
    <citation type="submission" date="2023-05" db="EMBL/GenBank/DDBJ databases">
        <title>Novel species of genus Flectobacillus isolated from stream in China.</title>
        <authorList>
            <person name="Lu H."/>
        </authorList>
    </citation>
    <scope>NUCLEOTIDE SEQUENCE [LARGE SCALE GENOMIC DNA]</scope>
    <source>
        <strain evidence="9 10">DC10W</strain>
    </source>
</reference>
<keyword evidence="6" id="KW-0742">SOS response</keyword>
<protein>
    <submittedName>
        <fullName evidence="9">Translesion error-prone DNA polymerase V autoproteolytic subunit</fullName>
        <ecNumber evidence="9">2.7.7.7</ecNumber>
    </submittedName>
</protein>
<accession>A0ABT6YJD2</accession>
<dbReference type="Gene3D" id="2.10.109.10">
    <property type="entry name" value="Umud Fragment, subunit A"/>
    <property type="match status" value="1"/>
</dbReference>
<organism evidence="9 10">
    <name type="scientific">Flectobacillus longus</name>
    <dbReference type="NCBI Taxonomy" id="2984207"/>
    <lineage>
        <taxon>Bacteria</taxon>
        <taxon>Pseudomonadati</taxon>
        <taxon>Bacteroidota</taxon>
        <taxon>Cytophagia</taxon>
        <taxon>Cytophagales</taxon>
        <taxon>Flectobacillaceae</taxon>
        <taxon>Flectobacillus</taxon>
    </lineage>
</organism>
<dbReference type="PRINTS" id="PR00726">
    <property type="entry name" value="LEXASERPTASE"/>
</dbReference>
<evidence type="ECO:0000259" key="8">
    <source>
        <dbReference type="Pfam" id="PF00717"/>
    </source>
</evidence>
<dbReference type="GO" id="GO:0003887">
    <property type="term" value="F:DNA-directed DNA polymerase activity"/>
    <property type="evidence" value="ECO:0007669"/>
    <property type="project" value="UniProtKB-EC"/>
</dbReference>
<dbReference type="InterPro" id="IPR015927">
    <property type="entry name" value="Peptidase_S24_S26A/B/C"/>
</dbReference>
<dbReference type="RefSeq" id="WP_283368840.1">
    <property type="nucleotide sequence ID" value="NZ_JASHID010000003.1"/>
</dbReference>
<keyword evidence="2" id="KW-0227">DNA damage</keyword>
<dbReference type="EC" id="2.7.7.7" evidence="9"/>
<keyword evidence="9" id="KW-0808">Transferase</keyword>
<name>A0ABT6YJD2_9BACT</name>
<evidence type="ECO:0000256" key="2">
    <source>
        <dbReference type="ARBA" id="ARBA00022763"/>
    </source>
</evidence>
<evidence type="ECO:0000256" key="3">
    <source>
        <dbReference type="ARBA" id="ARBA00022801"/>
    </source>
</evidence>
<proteinExistence type="inferred from homology"/>
<dbReference type="Proteomes" id="UP001236569">
    <property type="component" value="Unassembled WGS sequence"/>
</dbReference>
<evidence type="ECO:0000313" key="9">
    <source>
        <dbReference type="EMBL" id="MDI9863562.1"/>
    </source>
</evidence>
<evidence type="ECO:0000256" key="5">
    <source>
        <dbReference type="ARBA" id="ARBA00023204"/>
    </source>
</evidence>
<keyword evidence="5" id="KW-0234">DNA repair</keyword>
<keyword evidence="3 7" id="KW-0378">Hydrolase</keyword>
<dbReference type="InterPro" id="IPR050077">
    <property type="entry name" value="LexA_repressor"/>
</dbReference>
<keyword evidence="4 7" id="KW-0068">Autocatalytic cleavage</keyword>
<dbReference type="InterPro" id="IPR039418">
    <property type="entry name" value="LexA-like"/>
</dbReference>
<evidence type="ECO:0000256" key="4">
    <source>
        <dbReference type="ARBA" id="ARBA00022813"/>
    </source>
</evidence>
<keyword evidence="9" id="KW-0548">Nucleotidyltransferase</keyword>
<dbReference type="NCBIfam" id="NF007621">
    <property type="entry name" value="PRK10276.1"/>
    <property type="match status" value="1"/>
</dbReference>
<sequence length="149" mass="16987">MRHPLLPKEFQIFTICKENGESLEIPLFDSVSAGFPSPAADYIEMELDFNSLLVTHPSSTFCVRVLGDSMRDANIHSGDILVVDRSLKVKSDSIVVAILNGEFLVKRLTLEGKQYFLVPENARYKTIQVYAYDDFEIWGIVTYIIHRTR</sequence>
<feature type="domain" description="Peptidase S24/S26A/S26B/S26C" evidence="8">
    <location>
        <begin position="26"/>
        <end position="141"/>
    </location>
</feature>
<dbReference type="PANTHER" id="PTHR33516">
    <property type="entry name" value="LEXA REPRESSOR"/>
    <property type="match status" value="1"/>
</dbReference>
<keyword evidence="10" id="KW-1185">Reference proteome</keyword>
<dbReference type="CDD" id="cd06529">
    <property type="entry name" value="S24_LexA-like"/>
    <property type="match status" value="1"/>
</dbReference>
<comment type="similarity">
    <text evidence="1 7">Belongs to the peptidase S24 family.</text>
</comment>
<dbReference type="InterPro" id="IPR006197">
    <property type="entry name" value="Peptidase_S24_LexA"/>
</dbReference>
<dbReference type="PANTHER" id="PTHR33516:SF2">
    <property type="entry name" value="LEXA REPRESSOR-RELATED"/>
    <property type="match status" value="1"/>
</dbReference>
<evidence type="ECO:0000256" key="7">
    <source>
        <dbReference type="RuleBase" id="RU003991"/>
    </source>
</evidence>
<comment type="caution">
    <text evidence="9">The sequence shown here is derived from an EMBL/GenBank/DDBJ whole genome shotgun (WGS) entry which is preliminary data.</text>
</comment>
<dbReference type="Pfam" id="PF00717">
    <property type="entry name" value="Peptidase_S24"/>
    <property type="match status" value="1"/>
</dbReference>
<gene>
    <name evidence="9" type="primary">umuD</name>
    <name evidence="9" type="ORF">QM480_04465</name>
</gene>
<dbReference type="SUPFAM" id="SSF51306">
    <property type="entry name" value="LexA/Signal peptidase"/>
    <property type="match status" value="1"/>
</dbReference>